<dbReference type="Pfam" id="PF14289">
    <property type="entry name" value="DUF4369"/>
    <property type="match status" value="1"/>
</dbReference>
<dbReference type="Pfam" id="PF08534">
    <property type="entry name" value="Redoxin"/>
    <property type="match status" value="1"/>
</dbReference>
<dbReference type="InterPro" id="IPR013766">
    <property type="entry name" value="Thioredoxin_domain"/>
</dbReference>
<dbReference type="InterPro" id="IPR013740">
    <property type="entry name" value="Redoxin"/>
</dbReference>
<organism evidence="6 7">
    <name type="scientific">Dysgonomonas termitidis</name>
    <dbReference type="NCBI Taxonomy" id="1516126"/>
    <lineage>
        <taxon>Bacteria</taxon>
        <taxon>Pseudomonadati</taxon>
        <taxon>Bacteroidota</taxon>
        <taxon>Bacteroidia</taxon>
        <taxon>Bacteroidales</taxon>
        <taxon>Dysgonomonadaceae</taxon>
        <taxon>Dysgonomonas</taxon>
    </lineage>
</organism>
<dbReference type="SUPFAM" id="SSF52833">
    <property type="entry name" value="Thioredoxin-like"/>
    <property type="match status" value="1"/>
</dbReference>
<dbReference type="PANTHER" id="PTHR42852:SF6">
    <property type="entry name" value="THIOL:DISULFIDE INTERCHANGE PROTEIN DSBE"/>
    <property type="match status" value="1"/>
</dbReference>
<evidence type="ECO:0000313" key="7">
    <source>
        <dbReference type="Proteomes" id="UP001596023"/>
    </source>
</evidence>
<evidence type="ECO:0000256" key="2">
    <source>
        <dbReference type="ARBA" id="ARBA00022748"/>
    </source>
</evidence>
<dbReference type="EMBL" id="JBHSGN010000084">
    <property type="protein sequence ID" value="MFC4674910.1"/>
    <property type="molecule type" value="Genomic_DNA"/>
</dbReference>
<evidence type="ECO:0000256" key="3">
    <source>
        <dbReference type="ARBA" id="ARBA00023157"/>
    </source>
</evidence>
<dbReference type="Gene3D" id="3.40.30.10">
    <property type="entry name" value="Glutaredoxin"/>
    <property type="match status" value="1"/>
</dbReference>
<keyword evidence="3" id="KW-1015">Disulfide bond</keyword>
<sequence length="391" mass="44881">MKTYYFTVLLLIFFPLVCLKSQNRNLFTINGEIKDKNKGEVVLSYRVFANNKYETISDTTQLMNGLFSMIGNISEPVKADLIIDNTSFSFYIDPVKMNLVIDSNKITIVGGKTQDNYESLNKVIENILRKEACLEKQFSMLEKLSEKISDSDSINIEKDKIRSIKDSLNNEKGKQYILFMNSNKDSYICLDLLVDVYQRDLLTLNEARDLFNSLSIQIRNTALGNKVNKHLSKYENTSLGATAPDFSAKDINNKNITLSQFRGNKFVLLDFWATWCGPCIQGIPALRNINKMYSDKGLVIISISCDFDKGAWLSGVEKFKLNDWINLFHVCDLDSWMQGKINDEDIAEKYPTMGIPRYYLIDKKGKIVGRWLGYSEENEKELQMLLHKVVL</sequence>
<keyword evidence="7" id="KW-1185">Reference proteome</keyword>
<dbReference type="CDD" id="cd02966">
    <property type="entry name" value="TlpA_like_family"/>
    <property type="match status" value="1"/>
</dbReference>
<comment type="caution">
    <text evidence="6">The sequence shown here is derived from an EMBL/GenBank/DDBJ whole genome shotgun (WGS) entry which is preliminary data.</text>
</comment>
<name>A0ABV9KXJ7_9BACT</name>
<dbReference type="InterPro" id="IPR050553">
    <property type="entry name" value="Thioredoxin_ResA/DsbE_sf"/>
</dbReference>
<dbReference type="RefSeq" id="WP_379997619.1">
    <property type="nucleotide sequence ID" value="NZ_JBHSGN010000084.1"/>
</dbReference>
<evidence type="ECO:0000256" key="1">
    <source>
        <dbReference type="ARBA" id="ARBA00004196"/>
    </source>
</evidence>
<keyword evidence="4" id="KW-0676">Redox-active center</keyword>
<gene>
    <name evidence="6" type="ORF">ACFO6W_14495</name>
</gene>
<dbReference type="InterPro" id="IPR036249">
    <property type="entry name" value="Thioredoxin-like_sf"/>
</dbReference>
<dbReference type="InterPro" id="IPR025380">
    <property type="entry name" value="DUF4369"/>
</dbReference>
<evidence type="ECO:0000256" key="4">
    <source>
        <dbReference type="ARBA" id="ARBA00023284"/>
    </source>
</evidence>
<comment type="subcellular location">
    <subcellularLocation>
        <location evidence="1">Cell envelope</location>
    </subcellularLocation>
</comment>
<dbReference type="PROSITE" id="PS51352">
    <property type="entry name" value="THIOREDOXIN_2"/>
    <property type="match status" value="1"/>
</dbReference>
<evidence type="ECO:0000259" key="5">
    <source>
        <dbReference type="PROSITE" id="PS51352"/>
    </source>
</evidence>
<keyword evidence="2" id="KW-0201">Cytochrome c-type biogenesis</keyword>
<reference evidence="7" key="1">
    <citation type="journal article" date="2019" name="Int. J. Syst. Evol. Microbiol.">
        <title>The Global Catalogue of Microorganisms (GCM) 10K type strain sequencing project: providing services to taxonomists for standard genome sequencing and annotation.</title>
        <authorList>
            <consortium name="The Broad Institute Genomics Platform"/>
            <consortium name="The Broad Institute Genome Sequencing Center for Infectious Disease"/>
            <person name="Wu L."/>
            <person name="Ma J."/>
        </authorList>
    </citation>
    <scope>NUCLEOTIDE SEQUENCE [LARGE SCALE GENOMIC DNA]</scope>
    <source>
        <strain evidence="7">CCUG 66188</strain>
    </source>
</reference>
<evidence type="ECO:0000313" key="6">
    <source>
        <dbReference type="EMBL" id="MFC4674910.1"/>
    </source>
</evidence>
<proteinExistence type="predicted"/>
<dbReference type="PANTHER" id="PTHR42852">
    <property type="entry name" value="THIOL:DISULFIDE INTERCHANGE PROTEIN DSBE"/>
    <property type="match status" value="1"/>
</dbReference>
<protein>
    <submittedName>
        <fullName evidence="6">Redoxin family protein</fullName>
    </submittedName>
</protein>
<feature type="domain" description="Thioredoxin" evidence="5">
    <location>
        <begin position="237"/>
        <end position="391"/>
    </location>
</feature>
<accession>A0ABV9KXJ7</accession>
<dbReference type="Proteomes" id="UP001596023">
    <property type="component" value="Unassembled WGS sequence"/>
</dbReference>